<accession>A0ABQ5JSR8</accession>
<keyword evidence="2" id="KW-1185">Reference proteome</keyword>
<evidence type="ECO:0008006" key="3">
    <source>
        <dbReference type="Google" id="ProtNLM"/>
    </source>
</evidence>
<dbReference type="RefSeq" id="WP_407884182.1">
    <property type="nucleotide sequence ID" value="NZ_BQXO01000004.1"/>
</dbReference>
<dbReference type="InterPro" id="IPR010146">
    <property type="entry name" value="CRISPR-assoc_prot_Csn2-typ"/>
</dbReference>
<evidence type="ECO:0000313" key="1">
    <source>
        <dbReference type="EMBL" id="GKT06221.1"/>
    </source>
</evidence>
<organism evidence="1 2">
    <name type="scientific">Furfurilactobacillus curtus</name>
    <dbReference type="NCBI Taxonomy" id="1746200"/>
    <lineage>
        <taxon>Bacteria</taxon>
        <taxon>Bacillati</taxon>
        <taxon>Bacillota</taxon>
        <taxon>Bacilli</taxon>
        <taxon>Lactobacillales</taxon>
        <taxon>Lactobacillaceae</taxon>
        <taxon>Furfurilactobacillus</taxon>
    </lineage>
</organism>
<proteinExistence type="predicted"/>
<dbReference type="InterPro" id="IPR038600">
    <property type="entry name" value="Csn2_sf"/>
</dbReference>
<protein>
    <recommendedName>
        <fullName evidence="3">Type II-A CRISPR-associated protein Csn2</fullName>
    </recommendedName>
</protein>
<name>A0ABQ5JSR8_9LACO</name>
<evidence type="ECO:0000313" key="2">
    <source>
        <dbReference type="Proteomes" id="UP001628078"/>
    </source>
</evidence>
<dbReference type="EMBL" id="BQXO01000004">
    <property type="protein sequence ID" value="GKT06221.1"/>
    <property type="molecule type" value="Genomic_DNA"/>
</dbReference>
<gene>
    <name evidence="1" type="ORF">JCM31185_15080</name>
</gene>
<dbReference type="Proteomes" id="UP001628078">
    <property type="component" value="Unassembled WGS sequence"/>
</dbReference>
<dbReference type="NCBIfam" id="TIGR01866">
    <property type="entry name" value="cas_Csn2"/>
    <property type="match status" value="1"/>
</dbReference>
<reference evidence="1 2" key="1">
    <citation type="submission" date="2022-03" db="EMBL/GenBank/DDBJ databases">
        <title>Draft genome sequence of Furfurilactobacillus curtus JCM 31185.</title>
        <authorList>
            <person name="Suzuki S."/>
            <person name="Endo A."/>
            <person name="Kajikawa A."/>
        </authorList>
    </citation>
    <scope>NUCLEOTIDE SEQUENCE [LARGE SCALE GENOMIC DNA]</scope>
    <source>
        <strain evidence="1 2">JCM 31185</strain>
    </source>
</reference>
<comment type="caution">
    <text evidence="1">The sequence shown here is derived from an EMBL/GenBank/DDBJ whole genome shotgun (WGS) entry which is preliminary data.</text>
</comment>
<sequence>MDQLTYYPFEPIKLQAGLNFLTITNANTLWEITSHLREYDEKIVCSDAGKQLVCSKALIYFGSLNGSFDINAFFNRQAVKVLIDCLDEEELRNLYELDCQEKTLLTQVIFENNLPLKIQDTWDSKTAIKDQSIMIDLPQTLSPYDKIGAVITIMNELNDHRLLVLTDVWFFLTTDQLTELAEYAGSLGVKVLFIERQINDVETSDYIWKTTIDEDFVQF</sequence>
<dbReference type="Pfam" id="PF09711">
    <property type="entry name" value="Cas_Csn2"/>
    <property type="match status" value="1"/>
</dbReference>
<dbReference type="Gene3D" id="3.40.50.11940">
    <property type="match status" value="1"/>
</dbReference>